<keyword evidence="1" id="KW-0812">Transmembrane</keyword>
<name>A0ABR9TGP4_9FLAO</name>
<dbReference type="GO" id="GO:0016746">
    <property type="term" value="F:acyltransferase activity"/>
    <property type="evidence" value="ECO:0007669"/>
    <property type="project" value="UniProtKB-KW"/>
</dbReference>
<feature type="transmembrane region" description="Helical" evidence="1">
    <location>
        <begin position="296"/>
        <end position="317"/>
    </location>
</feature>
<dbReference type="InterPro" id="IPR050879">
    <property type="entry name" value="Acyltransferase_3"/>
</dbReference>
<keyword evidence="3" id="KW-0012">Acyltransferase</keyword>
<organism evidence="3 4">
    <name type="scientific">Flavobacterium hungaricum</name>
    <dbReference type="NCBI Taxonomy" id="2082725"/>
    <lineage>
        <taxon>Bacteria</taxon>
        <taxon>Pseudomonadati</taxon>
        <taxon>Bacteroidota</taxon>
        <taxon>Flavobacteriia</taxon>
        <taxon>Flavobacteriales</taxon>
        <taxon>Flavobacteriaceae</taxon>
        <taxon>Flavobacterium</taxon>
    </lineage>
</organism>
<feature type="domain" description="Acyltransferase 3" evidence="2">
    <location>
        <begin position="6"/>
        <end position="314"/>
    </location>
</feature>
<feature type="transmembrane region" description="Helical" evidence="1">
    <location>
        <begin position="57"/>
        <end position="84"/>
    </location>
</feature>
<accession>A0ABR9TGP4</accession>
<gene>
    <name evidence="3" type="ORF">C4F50_06175</name>
</gene>
<keyword evidence="4" id="KW-1185">Reference proteome</keyword>
<feature type="transmembrane region" description="Helical" evidence="1">
    <location>
        <begin position="9"/>
        <end position="37"/>
    </location>
</feature>
<feature type="transmembrane region" description="Helical" evidence="1">
    <location>
        <begin position="262"/>
        <end position="284"/>
    </location>
</feature>
<protein>
    <submittedName>
        <fullName evidence="3">Acyltransferase</fullName>
    </submittedName>
</protein>
<dbReference type="RefSeq" id="WP_193845517.1">
    <property type="nucleotide sequence ID" value="NZ_PRDM01000001.1"/>
</dbReference>
<feature type="transmembrane region" description="Helical" evidence="1">
    <location>
        <begin position="152"/>
        <end position="172"/>
    </location>
</feature>
<dbReference type="Pfam" id="PF01757">
    <property type="entry name" value="Acyl_transf_3"/>
    <property type="match status" value="1"/>
</dbReference>
<evidence type="ECO:0000313" key="4">
    <source>
        <dbReference type="Proteomes" id="UP000640614"/>
    </source>
</evidence>
<feature type="transmembrane region" description="Helical" evidence="1">
    <location>
        <begin position="96"/>
        <end position="114"/>
    </location>
</feature>
<reference evidence="3 4" key="1">
    <citation type="submission" date="2018-07" db="EMBL/GenBank/DDBJ databases">
        <title>Genome assembly of strain KB82.</title>
        <authorList>
            <person name="Kukolya J."/>
            <person name="Horvath B."/>
            <person name="Nagy I."/>
            <person name="Toth A."/>
        </authorList>
    </citation>
    <scope>NUCLEOTIDE SEQUENCE [LARGE SCALE GENOMIC DNA]</scope>
    <source>
        <strain evidence="3 4">Kb82</strain>
    </source>
</reference>
<proteinExistence type="predicted"/>
<sequence length="333" mass="39172">MIKPGLVRFILASLVVFFHVTKFVFIGHLAVYCFFILSGYWVTLMYETKYSKAKQPLLVFYCSRIFRLLPVYYLISILTFIMLFIFDSQLIARLQFASLSGLSFGLANLLMLGYNQLSFQPLVPAWSLDIELQFYLFLPVILIFLKQKKVRYSILGIAFLLALALSFLWTDLFISKTILKYLVYFLVGIEIYKSKIEFNSKLERIFNSLFVGILVIHYVIPKLFALVKLADSSYNELFNILSSFLLIPLLSNSVLRKSDSRDILLGGMSYVLYLSHWMFIIPYNHYINELSKIDRIPYLLGYLFITYLFSLLIYQYYDMPLDKLRKKWVSRRM</sequence>
<evidence type="ECO:0000256" key="1">
    <source>
        <dbReference type="SAM" id="Phobius"/>
    </source>
</evidence>
<evidence type="ECO:0000259" key="2">
    <source>
        <dbReference type="Pfam" id="PF01757"/>
    </source>
</evidence>
<keyword evidence="1" id="KW-1133">Transmembrane helix</keyword>
<dbReference type="Proteomes" id="UP000640614">
    <property type="component" value="Unassembled WGS sequence"/>
</dbReference>
<feature type="transmembrane region" description="Helical" evidence="1">
    <location>
        <begin position="205"/>
        <end position="225"/>
    </location>
</feature>
<dbReference type="EMBL" id="PRDM01000001">
    <property type="protein sequence ID" value="MBE8724533.1"/>
    <property type="molecule type" value="Genomic_DNA"/>
</dbReference>
<comment type="caution">
    <text evidence="3">The sequence shown here is derived from an EMBL/GenBank/DDBJ whole genome shotgun (WGS) entry which is preliminary data.</text>
</comment>
<keyword evidence="3" id="KW-0808">Transferase</keyword>
<keyword evidence="1" id="KW-0472">Membrane</keyword>
<evidence type="ECO:0000313" key="3">
    <source>
        <dbReference type="EMBL" id="MBE8724533.1"/>
    </source>
</evidence>
<feature type="transmembrane region" description="Helical" evidence="1">
    <location>
        <begin position="126"/>
        <end position="145"/>
    </location>
</feature>
<feature type="transmembrane region" description="Helical" evidence="1">
    <location>
        <begin position="178"/>
        <end position="193"/>
    </location>
</feature>
<dbReference type="PANTHER" id="PTHR23028:SF53">
    <property type="entry name" value="ACYL_TRANSF_3 DOMAIN-CONTAINING PROTEIN"/>
    <property type="match status" value="1"/>
</dbReference>
<dbReference type="InterPro" id="IPR002656">
    <property type="entry name" value="Acyl_transf_3_dom"/>
</dbReference>
<feature type="transmembrane region" description="Helical" evidence="1">
    <location>
        <begin position="237"/>
        <end position="255"/>
    </location>
</feature>
<dbReference type="PANTHER" id="PTHR23028">
    <property type="entry name" value="ACETYLTRANSFERASE"/>
    <property type="match status" value="1"/>
</dbReference>